<dbReference type="SUPFAM" id="SSF52343">
    <property type="entry name" value="Ferredoxin reductase-like, C-terminal NADP-linked domain"/>
    <property type="match status" value="1"/>
</dbReference>
<dbReference type="Gene3D" id="3.40.50.80">
    <property type="entry name" value="Nucleotide-binding domain of ferredoxin-NADP reductase (FNR) module"/>
    <property type="match status" value="1"/>
</dbReference>
<accession>A0ABR1U4T0</accession>
<dbReference type="Gene3D" id="2.30.110.10">
    <property type="entry name" value="Electron Transport, Fmn-binding Protein, Chain A"/>
    <property type="match status" value="1"/>
</dbReference>
<reference evidence="1 2" key="1">
    <citation type="submission" date="2023-01" db="EMBL/GenBank/DDBJ databases">
        <title>Analysis of 21 Apiospora genomes using comparative genomics revels a genus with tremendous synthesis potential of carbohydrate active enzymes and secondary metabolites.</title>
        <authorList>
            <person name="Sorensen T."/>
        </authorList>
    </citation>
    <scope>NUCLEOTIDE SEQUENCE [LARGE SCALE GENOMIC DNA]</scope>
    <source>
        <strain evidence="1 2">CBS 83171</strain>
    </source>
</reference>
<evidence type="ECO:0008006" key="3">
    <source>
        <dbReference type="Google" id="ProtNLM"/>
    </source>
</evidence>
<evidence type="ECO:0000313" key="2">
    <source>
        <dbReference type="Proteomes" id="UP001446871"/>
    </source>
</evidence>
<evidence type="ECO:0000313" key="1">
    <source>
        <dbReference type="EMBL" id="KAK8053904.1"/>
    </source>
</evidence>
<protein>
    <recommendedName>
        <fullName evidence="3">FAD-binding FR-type domain-containing protein</fullName>
    </recommendedName>
</protein>
<comment type="caution">
    <text evidence="1">The sequence shown here is derived from an EMBL/GenBank/DDBJ whole genome shotgun (WGS) entry which is preliminary data.</text>
</comment>
<name>A0ABR1U4T0_9PEZI</name>
<gene>
    <name evidence="1" type="ORF">PG996_013205</name>
</gene>
<dbReference type="PANTHER" id="PTHR42815:SF2">
    <property type="entry name" value="FAD-BINDING, PUTATIVE (AFU_ORTHOLOGUE AFUA_6G07600)-RELATED"/>
    <property type="match status" value="1"/>
</dbReference>
<dbReference type="EMBL" id="JAQQWM010000008">
    <property type="protein sequence ID" value="KAK8053904.1"/>
    <property type="molecule type" value="Genomic_DNA"/>
</dbReference>
<proteinExistence type="predicted"/>
<organism evidence="1 2">
    <name type="scientific">Apiospora saccharicola</name>
    <dbReference type="NCBI Taxonomy" id="335842"/>
    <lineage>
        <taxon>Eukaryota</taxon>
        <taxon>Fungi</taxon>
        <taxon>Dikarya</taxon>
        <taxon>Ascomycota</taxon>
        <taxon>Pezizomycotina</taxon>
        <taxon>Sordariomycetes</taxon>
        <taxon>Xylariomycetidae</taxon>
        <taxon>Amphisphaeriales</taxon>
        <taxon>Apiosporaceae</taxon>
        <taxon>Apiospora</taxon>
    </lineage>
</organism>
<dbReference type="InterPro" id="IPR039261">
    <property type="entry name" value="FNR_nucleotide-bd"/>
</dbReference>
<dbReference type="InterPro" id="IPR012349">
    <property type="entry name" value="Split_barrel_FMN-bd"/>
</dbReference>
<dbReference type="PANTHER" id="PTHR42815">
    <property type="entry name" value="FAD-BINDING, PUTATIVE (AFU_ORTHOLOGUE AFUA_6G07600)-RELATED"/>
    <property type="match status" value="1"/>
</dbReference>
<keyword evidence="2" id="KW-1185">Reference proteome</keyword>
<sequence length="668" mass="71517">MATAVTSGGDGWHAGERAIQHTLLGDRERPRDNPTFHGLAPSYGYRVQNSPLVAFGTLDRAGRPWTTIWGGEAGFCRPVAQGVQGVLGVRGAAVDARYDPVLDALFGGGEGTGGIQDGEVVRPEGGKVMSGLSIDLETRDRVKLAGRLVAGAVSLTAQDGALADLQMAFQVTESLGNCPKYLNKKRIVPHVPRPQLLSQGQDLPLPDEAIELVHKADLFFISSKHGTANNGSEAESMDTNHRGGPAGLLRVFRNDASSSEGGVALVYPEYSGNRLYQTLGNLQTDPAVGLAIPDFETGDVLYLTGRASILVGDKAAAYLPRCKLAVRIDVQEHRFVRDGLPFRGSVIDYSPYNPPVRRLVAEKAPPGGSGSATDEAGLGTARLVTREEITPAISRYHVTLDFGPELDHGWSHMRDDDPQSLNDDFMRTFTISSSRIPPSSPSSADPIEFEITARRHGPATGLLAKWNLRVPLSLPVLGFGGEEAFRLPMLAQATKNSTNENPEHETTSVFVAGGVGITPLMAQAKGVLQSLPPSDYVGGGGDPTPLPPLKVLWSLRREDLGLAVKVVERDPGLGRDGVTTLFMTGSPGIDGSGGAKEIAEQQQQKLDIARLEEMGVVIKTGRMERDDVLGAAAAGDKSRFFCCTGPELMKRLLQWTEGEDVVFESFQY</sequence>
<dbReference type="Proteomes" id="UP001446871">
    <property type="component" value="Unassembled WGS sequence"/>
</dbReference>